<dbReference type="GO" id="GO:0043093">
    <property type="term" value="P:FtsZ-dependent cytokinesis"/>
    <property type="evidence" value="ECO:0007669"/>
    <property type="project" value="UniProtKB-UniRule"/>
</dbReference>
<comment type="function">
    <text evidence="7">Essential cell division protein. May link together the upstream cell division proteins, which are predominantly cytoplasmic, with the downstream cell division proteins, which are predominantly periplasmic.</text>
</comment>
<protein>
    <recommendedName>
        <fullName evidence="7">Cell division protein FtsB</fullName>
    </recommendedName>
</protein>
<dbReference type="GO" id="GO:0030428">
    <property type="term" value="C:cell septum"/>
    <property type="evidence" value="ECO:0007669"/>
    <property type="project" value="TreeGrafter"/>
</dbReference>
<comment type="subunit">
    <text evidence="7">Part of a complex composed of FtsB, FtsL and FtsQ.</text>
</comment>
<dbReference type="InterPro" id="IPR007060">
    <property type="entry name" value="FtsL/DivIC"/>
</dbReference>
<dbReference type="PANTHER" id="PTHR37485">
    <property type="entry name" value="CELL DIVISION PROTEIN FTSB"/>
    <property type="match status" value="1"/>
</dbReference>
<gene>
    <name evidence="7" type="primary">ftsB</name>
    <name evidence="8" type="ORF">J1N51_07105</name>
</gene>
<sequence length="97" mass="11257">MKLFNIILMISAVLLIARLIAGHNGMQFYKEKREAVTQLKQDNDELLKRNELLSADVKDLKVGLEGIEERARNELGMIRENETFFRLIPSEKSPEER</sequence>
<keyword evidence="3 7" id="KW-0812">Transmembrane</keyword>
<comment type="subcellular location">
    <subcellularLocation>
        <location evidence="7">Cell inner membrane</location>
        <topology evidence="7">Single-pass type II membrane protein</topology>
    </subcellularLocation>
    <text evidence="7">Localizes to the division septum.</text>
</comment>
<dbReference type="KEGG" id="psym:J1N51_07105"/>
<keyword evidence="7" id="KW-0175">Coiled coil</keyword>
<keyword evidence="7" id="KW-0997">Cell inner membrane</keyword>
<dbReference type="AlphaFoldDB" id="A0A975DE17"/>
<evidence type="ECO:0000313" key="8">
    <source>
        <dbReference type="EMBL" id="QTH65193.1"/>
    </source>
</evidence>
<proteinExistence type="inferred from homology"/>
<reference evidence="8" key="1">
    <citation type="submission" date="2021-03" db="EMBL/GenBank/DDBJ databases">
        <title>Description of Psychrosphaera ytuae sp. nov. isolated from deep sea sediment of South China Sea.</title>
        <authorList>
            <person name="Zhang J."/>
            <person name="Xu X.-D."/>
        </authorList>
    </citation>
    <scope>NUCLEOTIDE SEQUENCE</scope>
    <source>
        <strain evidence="8">MTZ26</strain>
    </source>
</reference>
<evidence type="ECO:0000313" key="9">
    <source>
        <dbReference type="Proteomes" id="UP000682739"/>
    </source>
</evidence>
<dbReference type="HAMAP" id="MF_00599">
    <property type="entry name" value="FtsB"/>
    <property type="match status" value="1"/>
</dbReference>
<feature type="topological domain" description="Periplasmic" evidence="7">
    <location>
        <begin position="22"/>
        <end position="97"/>
    </location>
</feature>
<evidence type="ECO:0000256" key="4">
    <source>
        <dbReference type="ARBA" id="ARBA00022989"/>
    </source>
</evidence>
<evidence type="ECO:0000256" key="7">
    <source>
        <dbReference type="HAMAP-Rule" id="MF_00599"/>
    </source>
</evidence>
<evidence type="ECO:0000256" key="1">
    <source>
        <dbReference type="ARBA" id="ARBA00022475"/>
    </source>
</evidence>
<accession>A0A975DE17</accession>
<evidence type="ECO:0000256" key="5">
    <source>
        <dbReference type="ARBA" id="ARBA00023136"/>
    </source>
</evidence>
<feature type="coiled-coil region" evidence="7">
    <location>
        <begin position="29"/>
        <end position="56"/>
    </location>
</feature>
<dbReference type="RefSeq" id="WP_208833228.1">
    <property type="nucleotide sequence ID" value="NZ_CP072110.1"/>
</dbReference>
<keyword evidence="2 7" id="KW-0132">Cell division</keyword>
<keyword evidence="6 7" id="KW-0131">Cell cycle</keyword>
<dbReference type="Proteomes" id="UP000682739">
    <property type="component" value="Chromosome"/>
</dbReference>
<dbReference type="PANTHER" id="PTHR37485:SF1">
    <property type="entry name" value="CELL DIVISION PROTEIN FTSB"/>
    <property type="match status" value="1"/>
</dbReference>
<dbReference type="EMBL" id="CP072110">
    <property type="protein sequence ID" value="QTH65193.1"/>
    <property type="molecule type" value="Genomic_DNA"/>
</dbReference>
<dbReference type="GO" id="GO:0005886">
    <property type="term" value="C:plasma membrane"/>
    <property type="evidence" value="ECO:0007669"/>
    <property type="project" value="UniProtKB-SubCell"/>
</dbReference>
<organism evidence="8 9">
    <name type="scientific">Psychrosphaera ytuae</name>
    <dbReference type="NCBI Taxonomy" id="2820710"/>
    <lineage>
        <taxon>Bacteria</taxon>
        <taxon>Pseudomonadati</taxon>
        <taxon>Pseudomonadota</taxon>
        <taxon>Gammaproteobacteria</taxon>
        <taxon>Alteromonadales</taxon>
        <taxon>Pseudoalteromonadaceae</taxon>
        <taxon>Psychrosphaera</taxon>
    </lineage>
</organism>
<name>A0A975DE17_9GAMM</name>
<evidence type="ECO:0000256" key="6">
    <source>
        <dbReference type="ARBA" id="ARBA00023306"/>
    </source>
</evidence>
<keyword evidence="9" id="KW-1185">Reference proteome</keyword>
<dbReference type="Pfam" id="PF04977">
    <property type="entry name" value="DivIC"/>
    <property type="match status" value="1"/>
</dbReference>
<feature type="topological domain" description="Cytoplasmic" evidence="7">
    <location>
        <begin position="1"/>
        <end position="3"/>
    </location>
</feature>
<comment type="similarity">
    <text evidence="7">Belongs to the FtsB family.</text>
</comment>
<evidence type="ECO:0000256" key="2">
    <source>
        <dbReference type="ARBA" id="ARBA00022618"/>
    </source>
</evidence>
<keyword evidence="1 7" id="KW-1003">Cell membrane</keyword>
<evidence type="ECO:0000256" key="3">
    <source>
        <dbReference type="ARBA" id="ARBA00022692"/>
    </source>
</evidence>
<keyword evidence="5 7" id="KW-0472">Membrane</keyword>
<dbReference type="GO" id="GO:0032153">
    <property type="term" value="C:cell division site"/>
    <property type="evidence" value="ECO:0007669"/>
    <property type="project" value="UniProtKB-UniRule"/>
</dbReference>
<keyword evidence="4 7" id="KW-1133">Transmembrane helix</keyword>
<dbReference type="InterPro" id="IPR023081">
    <property type="entry name" value="Cell_div_FtsB"/>
</dbReference>